<sequence>MLSINILIILGSACLAIYLYLTRNYKYWTSRGIDGPKPIIFMGTVYQQFFASLPELVVSNSRKYGKIHGQFMGTMPILVVAEPELIKDITTKDFHKFSDRHDFLTGDPMNDRSLFNVNGNDWKKLRSIISPTFSSGKMRSMHTIIIDCVKRLETIMTEKTADGLSELEVKRLMGNLTMDVIASCAFGTKIDTYNERKRSEFVVNAEKVIRPNWRVFIFFMLMKTFPKILEWTQFKSTNVVVDRFFRSAINSMISSRKSQPNRHNDYLQLMINAFNKKFDNNEEKDIVGENERIYGQRDESEDFLLNKQKIELTEDDILANSVLFFVAGFETTASLLSFLTYSLALNEDCQQKLFDEITDFGGKYDYETISKMPYLEACIAETLRLYNPLSVTFRMANEDYVLGDTGITVPKGMMVNVDIQSMHRDPEYYPNPDRWDPERFMPENRDQLVPYTYMPFGLGPRNCVGMRFALMEAKTAIICLVQKFKFSRSANTAVPLIPKKHDFVLNCGEINVGVQLRHK</sequence>
<evidence type="ECO:0000256" key="3">
    <source>
        <dbReference type="ARBA" id="ARBA00004406"/>
    </source>
</evidence>
<dbReference type="CDD" id="cd11055">
    <property type="entry name" value="CYP3A-like"/>
    <property type="match status" value="1"/>
</dbReference>
<proteinExistence type="inferred from homology"/>
<keyword evidence="12 15" id="KW-0472">Membrane</keyword>
<evidence type="ECO:0000256" key="12">
    <source>
        <dbReference type="ARBA" id="ARBA00023136"/>
    </source>
</evidence>
<evidence type="ECO:0000313" key="17">
    <source>
        <dbReference type="Proteomes" id="UP000728032"/>
    </source>
</evidence>
<comment type="similarity">
    <text evidence="4 14">Belongs to the cytochrome P450 family.</text>
</comment>
<dbReference type="AlphaFoldDB" id="A0A7R9QTK3"/>
<dbReference type="InterPro" id="IPR002401">
    <property type="entry name" value="Cyt_P450_E_grp-I"/>
</dbReference>
<evidence type="ECO:0000313" key="16">
    <source>
        <dbReference type="EMBL" id="CAD7656687.1"/>
    </source>
</evidence>
<evidence type="ECO:0000256" key="1">
    <source>
        <dbReference type="ARBA" id="ARBA00001971"/>
    </source>
</evidence>
<keyword evidence="9 14" id="KW-0560">Oxidoreductase</keyword>
<dbReference type="OrthoDB" id="6408550at2759"/>
<evidence type="ECO:0000256" key="13">
    <source>
        <dbReference type="PIRSR" id="PIRSR602401-1"/>
    </source>
</evidence>
<dbReference type="InterPro" id="IPR001128">
    <property type="entry name" value="Cyt_P450"/>
</dbReference>
<dbReference type="GO" id="GO:0004497">
    <property type="term" value="F:monooxygenase activity"/>
    <property type="evidence" value="ECO:0007669"/>
    <property type="project" value="UniProtKB-KW"/>
</dbReference>
<feature type="binding site" description="axial binding residue" evidence="13">
    <location>
        <position position="463"/>
    </location>
    <ligand>
        <name>heme</name>
        <dbReference type="ChEBI" id="CHEBI:30413"/>
    </ligand>
    <ligandPart>
        <name>Fe</name>
        <dbReference type="ChEBI" id="CHEBI:18248"/>
    </ligandPart>
</feature>
<evidence type="ECO:0000256" key="14">
    <source>
        <dbReference type="RuleBase" id="RU000461"/>
    </source>
</evidence>
<reference evidence="16" key="1">
    <citation type="submission" date="2020-11" db="EMBL/GenBank/DDBJ databases">
        <authorList>
            <person name="Tran Van P."/>
        </authorList>
    </citation>
    <scope>NUCLEOTIDE SEQUENCE</scope>
</reference>
<keyword evidence="15" id="KW-0812">Transmembrane</keyword>
<dbReference type="PRINTS" id="PR00463">
    <property type="entry name" value="EP450I"/>
</dbReference>
<dbReference type="PANTHER" id="PTHR24292">
    <property type="entry name" value="CYTOCHROME P450"/>
    <property type="match status" value="1"/>
</dbReference>
<comment type="cofactor">
    <cofactor evidence="1 13">
        <name>heme</name>
        <dbReference type="ChEBI" id="CHEBI:30413"/>
    </cofactor>
</comment>
<dbReference type="GO" id="GO:0016705">
    <property type="term" value="F:oxidoreductase activity, acting on paired donors, with incorporation or reduction of molecular oxygen"/>
    <property type="evidence" value="ECO:0007669"/>
    <property type="project" value="InterPro"/>
</dbReference>
<keyword evidence="17" id="KW-1185">Reference proteome</keyword>
<evidence type="ECO:0000256" key="9">
    <source>
        <dbReference type="ARBA" id="ARBA00023002"/>
    </source>
</evidence>
<protein>
    <recommendedName>
        <fullName evidence="18">Cytochrome P450</fullName>
    </recommendedName>
</protein>
<dbReference type="GO" id="GO:0005789">
    <property type="term" value="C:endoplasmic reticulum membrane"/>
    <property type="evidence" value="ECO:0007669"/>
    <property type="project" value="UniProtKB-SubCell"/>
</dbReference>
<evidence type="ECO:0000256" key="7">
    <source>
        <dbReference type="ARBA" id="ARBA00022824"/>
    </source>
</evidence>
<gene>
    <name evidence="16" type="ORF">ONB1V03_LOCUS13323</name>
</gene>
<dbReference type="PROSITE" id="PS00086">
    <property type="entry name" value="CYTOCHROME_P450"/>
    <property type="match status" value="1"/>
</dbReference>
<keyword evidence="15" id="KW-1133">Transmembrane helix</keyword>
<dbReference type="PANTHER" id="PTHR24292:SF54">
    <property type="entry name" value="CYP9F3-RELATED"/>
    <property type="match status" value="1"/>
</dbReference>
<organism evidence="16">
    <name type="scientific">Oppiella nova</name>
    <dbReference type="NCBI Taxonomy" id="334625"/>
    <lineage>
        <taxon>Eukaryota</taxon>
        <taxon>Metazoa</taxon>
        <taxon>Ecdysozoa</taxon>
        <taxon>Arthropoda</taxon>
        <taxon>Chelicerata</taxon>
        <taxon>Arachnida</taxon>
        <taxon>Acari</taxon>
        <taxon>Acariformes</taxon>
        <taxon>Sarcoptiformes</taxon>
        <taxon>Oribatida</taxon>
        <taxon>Brachypylina</taxon>
        <taxon>Oppioidea</taxon>
        <taxon>Oppiidae</taxon>
        <taxon>Oppiella</taxon>
    </lineage>
</organism>
<dbReference type="PRINTS" id="PR00385">
    <property type="entry name" value="P450"/>
</dbReference>
<evidence type="ECO:0000256" key="15">
    <source>
        <dbReference type="SAM" id="Phobius"/>
    </source>
</evidence>
<keyword evidence="11 14" id="KW-0503">Monooxygenase</keyword>
<keyword evidence="10 13" id="KW-0408">Iron</keyword>
<dbReference type="EMBL" id="OC926377">
    <property type="protein sequence ID" value="CAD7656687.1"/>
    <property type="molecule type" value="Genomic_DNA"/>
</dbReference>
<keyword evidence="6 13" id="KW-0479">Metal-binding</keyword>
<evidence type="ECO:0000256" key="8">
    <source>
        <dbReference type="ARBA" id="ARBA00022848"/>
    </source>
</evidence>
<dbReference type="GO" id="GO:0020037">
    <property type="term" value="F:heme binding"/>
    <property type="evidence" value="ECO:0007669"/>
    <property type="project" value="InterPro"/>
</dbReference>
<feature type="transmembrane region" description="Helical" evidence="15">
    <location>
        <begin position="6"/>
        <end position="21"/>
    </location>
</feature>
<evidence type="ECO:0000256" key="4">
    <source>
        <dbReference type="ARBA" id="ARBA00010617"/>
    </source>
</evidence>
<comment type="subcellular location">
    <subcellularLocation>
        <location evidence="3">Endoplasmic reticulum membrane</location>
        <topology evidence="3">Peripheral membrane protein</topology>
    </subcellularLocation>
    <subcellularLocation>
        <location evidence="2">Microsome membrane</location>
        <topology evidence="2">Peripheral membrane protein</topology>
    </subcellularLocation>
</comment>
<dbReference type="Proteomes" id="UP000728032">
    <property type="component" value="Unassembled WGS sequence"/>
</dbReference>
<name>A0A7R9QTK3_9ACAR</name>
<dbReference type="InterPro" id="IPR036396">
    <property type="entry name" value="Cyt_P450_sf"/>
</dbReference>
<evidence type="ECO:0000256" key="5">
    <source>
        <dbReference type="ARBA" id="ARBA00022617"/>
    </source>
</evidence>
<dbReference type="EMBL" id="CAJPVJ010011552">
    <property type="protein sequence ID" value="CAG2173874.1"/>
    <property type="molecule type" value="Genomic_DNA"/>
</dbReference>
<keyword evidence="5 13" id="KW-0349">Heme</keyword>
<dbReference type="SUPFAM" id="SSF48264">
    <property type="entry name" value="Cytochrome P450"/>
    <property type="match status" value="1"/>
</dbReference>
<evidence type="ECO:0000256" key="6">
    <source>
        <dbReference type="ARBA" id="ARBA00022723"/>
    </source>
</evidence>
<evidence type="ECO:0008006" key="18">
    <source>
        <dbReference type="Google" id="ProtNLM"/>
    </source>
</evidence>
<evidence type="ECO:0000256" key="11">
    <source>
        <dbReference type="ARBA" id="ARBA00023033"/>
    </source>
</evidence>
<dbReference type="InterPro" id="IPR050476">
    <property type="entry name" value="Insect_CytP450_Detox"/>
</dbReference>
<keyword evidence="8" id="KW-0492">Microsome</keyword>
<dbReference type="InterPro" id="IPR017972">
    <property type="entry name" value="Cyt_P450_CS"/>
</dbReference>
<dbReference type="GO" id="GO:0005506">
    <property type="term" value="F:iron ion binding"/>
    <property type="evidence" value="ECO:0007669"/>
    <property type="project" value="InterPro"/>
</dbReference>
<dbReference type="Pfam" id="PF00067">
    <property type="entry name" value="p450"/>
    <property type="match status" value="2"/>
</dbReference>
<evidence type="ECO:0000256" key="10">
    <source>
        <dbReference type="ARBA" id="ARBA00023004"/>
    </source>
</evidence>
<evidence type="ECO:0000256" key="2">
    <source>
        <dbReference type="ARBA" id="ARBA00004174"/>
    </source>
</evidence>
<accession>A0A7R9QTK3</accession>
<keyword evidence="7" id="KW-0256">Endoplasmic reticulum</keyword>
<dbReference type="Gene3D" id="1.10.630.10">
    <property type="entry name" value="Cytochrome P450"/>
    <property type="match status" value="1"/>
</dbReference>
<dbReference type="FunFam" id="1.10.630.10:FF:000042">
    <property type="entry name" value="Cytochrome P450"/>
    <property type="match status" value="1"/>
</dbReference>